<evidence type="ECO:0000313" key="3">
    <source>
        <dbReference type="Proteomes" id="UP001329825"/>
    </source>
</evidence>
<organism evidence="2 3">
    <name type="scientific">Kwoniella shivajii</name>
    <dbReference type="NCBI Taxonomy" id="564305"/>
    <lineage>
        <taxon>Eukaryota</taxon>
        <taxon>Fungi</taxon>
        <taxon>Dikarya</taxon>
        <taxon>Basidiomycota</taxon>
        <taxon>Agaricomycotina</taxon>
        <taxon>Tremellomycetes</taxon>
        <taxon>Tremellales</taxon>
        <taxon>Cryptococcaceae</taxon>
        <taxon>Kwoniella</taxon>
    </lineage>
</organism>
<proteinExistence type="predicted"/>
<evidence type="ECO:0000256" key="1">
    <source>
        <dbReference type="SAM" id="MobiDB-lite"/>
    </source>
</evidence>
<dbReference type="RefSeq" id="XP_062789790.1">
    <property type="nucleotide sequence ID" value="XM_062933739.1"/>
</dbReference>
<gene>
    <name evidence="2" type="ORF">IL334_001992</name>
</gene>
<feature type="region of interest" description="Disordered" evidence="1">
    <location>
        <begin position="36"/>
        <end position="71"/>
    </location>
</feature>
<keyword evidence="3" id="KW-1185">Reference proteome</keyword>
<accession>A0ABZ1CTG7</accession>
<reference evidence="2 3" key="1">
    <citation type="submission" date="2024-01" db="EMBL/GenBank/DDBJ databases">
        <title>Comparative genomics of Cryptococcus and Kwoniella reveals pathogenesis evolution and contrasting modes of karyotype evolution via chromosome fusion or intercentromeric recombination.</title>
        <authorList>
            <person name="Coelho M.A."/>
            <person name="David-Palma M."/>
            <person name="Shea T."/>
            <person name="Bowers K."/>
            <person name="McGinley-Smith S."/>
            <person name="Mohammad A.W."/>
            <person name="Gnirke A."/>
            <person name="Yurkov A.M."/>
            <person name="Nowrousian M."/>
            <person name="Sun S."/>
            <person name="Cuomo C.A."/>
            <person name="Heitman J."/>
        </authorList>
    </citation>
    <scope>NUCLEOTIDE SEQUENCE [LARGE SCALE GENOMIC DNA]</scope>
    <source>
        <strain evidence="2">CBS 11374</strain>
    </source>
</reference>
<evidence type="ECO:0000313" key="2">
    <source>
        <dbReference type="EMBL" id="WRT65050.1"/>
    </source>
</evidence>
<dbReference type="EMBL" id="CP141882">
    <property type="protein sequence ID" value="WRT65050.1"/>
    <property type="molecule type" value="Genomic_DNA"/>
</dbReference>
<name>A0ABZ1CTG7_9TREE</name>
<protein>
    <submittedName>
        <fullName evidence="2">Uncharacterized protein</fullName>
    </submittedName>
</protein>
<dbReference type="GeneID" id="87954123"/>
<dbReference type="Proteomes" id="UP001329825">
    <property type="component" value="Chromosome 2"/>
</dbReference>
<sequence>MQWTRKKDIMDTMDWIEWIHELGENGDVWKMERSHEERLGGPLEGRSNVDDELKGKSGARDVGGKDKPVELEQHYRPTPFTYLNQINPSSQTNLRCPDPSQFLLLLLNNSESIEGEY</sequence>
<feature type="compositionally biased region" description="Basic and acidic residues" evidence="1">
    <location>
        <begin position="47"/>
        <end position="71"/>
    </location>
</feature>